<name>A0ABZ0XSG5_9BURK</name>
<evidence type="ECO:0000256" key="1">
    <source>
        <dbReference type="SAM" id="Phobius"/>
    </source>
</evidence>
<evidence type="ECO:0000313" key="2">
    <source>
        <dbReference type="EMBL" id="WQH02511.1"/>
    </source>
</evidence>
<evidence type="ECO:0000313" key="3">
    <source>
        <dbReference type="Proteomes" id="UP001326110"/>
    </source>
</evidence>
<dbReference type="Proteomes" id="UP001326110">
    <property type="component" value="Chromosome"/>
</dbReference>
<feature type="transmembrane region" description="Helical" evidence="1">
    <location>
        <begin position="15"/>
        <end position="34"/>
    </location>
</feature>
<dbReference type="RefSeq" id="WP_019919937.1">
    <property type="nucleotide sequence ID" value="NZ_CP140152.1"/>
</dbReference>
<keyword evidence="1" id="KW-1133">Transmembrane helix</keyword>
<gene>
    <name evidence="2" type="ORF">SR858_15665</name>
</gene>
<keyword evidence="1" id="KW-0812">Transmembrane</keyword>
<organism evidence="2 3">
    <name type="scientific">Duganella zoogloeoides</name>
    <dbReference type="NCBI Taxonomy" id="75659"/>
    <lineage>
        <taxon>Bacteria</taxon>
        <taxon>Pseudomonadati</taxon>
        <taxon>Pseudomonadota</taxon>
        <taxon>Betaproteobacteria</taxon>
        <taxon>Burkholderiales</taxon>
        <taxon>Oxalobacteraceae</taxon>
        <taxon>Telluria group</taxon>
        <taxon>Duganella</taxon>
    </lineage>
</organism>
<reference evidence="2 3" key="1">
    <citation type="submission" date="2023-11" db="EMBL/GenBank/DDBJ databases">
        <title>MicrobeMod: A computational toolkit for identifying prokaryotic methylation and restriction-modification with nanopore sequencing.</title>
        <authorList>
            <person name="Crits-Christoph A."/>
            <person name="Kang S.C."/>
            <person name="Lee H."/>
            <person name="Ostrov N."/>
        </authorList>
    </citation>
    <scope>NUCLEOTIDE SEQUENCE [LARGE SCALE GENOMIC DNA]</scope>
    <source>
        <strain evidence="2 3">ATCC 25935</strain>
    </source>
</reference>
<accession>A0ABZ0XSG5</accession>
<feature type="transmembrane region" description="Helical" evidence="1">
    <location>
        <begin position="142"/>
        <end position="161"/>
    </location>
</feature>
<sequence length="183" mass="20144">MISKWRNWFGGRRGGVFFLLLGIGIIGIFIALELRFPSAAQLQAVTGRVDWTYDSRGAMYFAARTTPQQFVVHVKGDADGRLRAALRSATKLYPVTVRFNPAQVNHPGFLPGDFHVAYGVSVGGKEVTGLADVRASYRRDNLVALVMGLVFMLLGAQRLYIYRAEALTADRAGGGRRASRRLP</sequence>
<proteinExistence type="predicted"/>
<dbReference type="EMBL" id="CP140152">
    <property type="protein sequence ID" value="WQH02511.1"/>
    <property type="molecule type" value="Genomic_DNA"/>
</dbReference>
<evidence type="ECO:0008006" key="4">
    <source>
        <dbReference type="Google" id="ProtNLM"/>
    </source>
</evidence>
<keyword evidence="3" id="KW-1185">Reference proteome</keyword>
<keyword evidence="1" id="KW-0472">Membrane</keyword>
<protein>
    <recommendedName>
        <fullName evidence="4">DUF3592 domain-containing protein</fullName>
    </recommendedName>
</protein>